<comment type="caution">
    <text evidence="3">The sequence shown here is derived from an EMBL/GenBank/DDBJ whole genome shotgun (WGS) entry which is preliminary data.</text>
</comment>
<accession>A0A1J5HS30</accession>
<evidence type="ECO:0000256" key="1">
    <source>
        <dbReference type="ARBA" id="ARBA00022741"/>
    </source>
</evidence>
<proteinExistence type="predicted"/>
<evidence type="ECO:0000256" key="2">
    <source>
        <dbReference type="ARBA" id="ARBA00022840"/>
    </source>
</evidence>
<dbReference type="SUPFAM" id="SSF52540">
    <property type="entry name" value="P-loop containing nucleoside triphosphate hydrolases"/>
    <property type="match status" value="1"/>
</dbReference>
<sequence length="161" mass="18487">MVTLYIMSGLPFSSKSTISKKIAKILGIKRISFDEVWVDTPIIPGNNDVEKWQFISQKCEDLVIAELQNNQSVIYDNLGDKLNNRNKMHQLAQKNNADFKLIYINISKEESKLRRQNNLLLKDHHPVSDTDFNNSLNLFEIPTSSENPIIYNPGQDLINLL</sequence>
<dbReference type="Gene3D" id="3.40.50.300">
    <property type="entry name" value="P-loop containing nucleotide triphosphate hydrolases"/>
    <property type="match status" value="1"/>
</dbReference>
<dbReference type="GO" id="GO:0005524">
    <property type="term" value="F:ATP binding"/>
    <property type="evidence" value="ECO:0007669"/>
    <property type="project" value="UniProtKB-KW"/>
</dbReference>
<dbReference type="EMBL" id="MNZO01000024">
    <property type="protein sequence ID" value="OIP87235.1"/>
    <property type="molecule type" value="Genomic_DNA"/>
</dbReference>
<organism evidence="3 4">
    <name type="scientific">Candidatus Shapirobacteria bacterium CG2_30_35_20</name>
    <dbReference type="NCBI Taxonomy" id="1805376"/>
    <lineage>
        <taxon>Bacteria</taxon>
        <taxon>Candidatus Shapironibacteriota</taxon>
    </lineage>
</organism>
<keyword evidence="1" id="KW-0547">Nucleotide-binding</keyword>
<name>A0A1J5HS30_9BACT</name>
<dbReference type="InterPro" id="IPR013641">
    <property type="entry name" value="KTI12/PSTK"/>
</dbReference>
<gene>
    <name evidence="3" type="ORF">AUK05_01740</name>
</gene>
<evidence type="ECO:0000313" key="3">
    <source>
        <dbReference type="EMBL" id="OIP87235.1"/>
    </source>
</evidence>
<dbReference type="Proteomes" id="UP000182344">
    <property type="component" value="Unassembled WGS sequence"/>
</dbReference>
<reference evidence="3 4" key="1">
    <citation type="journal article" date="2016" name="Environ. Microbiol.">
        <title>Genomic resolution of a cold subsurface aquifer community provides metabolic insights for novel microbes adapted to high CO concentrations.</title>
        <authorList>
            <person name="Probst A.J."/>
            <person name="Castelle C.J."/>
            <person name="Singh A."/>
            <person name="Brown C.T."/>
            <person name="Anantharaman K."/>
            <person name="Sharon I."/>
            <person name="Hug L.A."/>
            <person name="Burstein D."/>
            <person name="Emerson J.B."/>
            <person name="Thomas B.C."/>
            <person name="Banfield J.F."/>
        </authorList>
    </citation>
    <scope>NUCLEOTIDE SEQUENCE [LARGE SCALE GENOMIC DNA]</scope>
    <source>
        <strain evidence="3">CG2_30_35_20</strain>
    </source>
</reference>
<dbReference type="InterPro" id="IPR027417">
    <property type="entry name" value="P-loop_NTPase"/>
</dbReference>
<dbReference type="Pfam" id="PF08433">
    <property type="entry name" value="KTI12"/>
    <property type="match status" value="1"/>
</dbReference>
<protein>
    <recommendedName>
        <fullName evidence="5">ATP-binding protein</fullName>
    </recommendedName>
</protein>
<dbReference type="AlphaFoldDB" id="A0A1J5HS30"/>
<keyword evidence="2" id="KW-0067">ATP-binding</keyword>
<evidence type="ECO:0000313" key="4">
    <source>
        <dbReference type="Proteomes" id="UP000182344"/>
    </source>
</evidence>
<evidence type="ECO:0008006" key="5">
    <source>
        <dbReference type="Google" id="ProtNLM"/>
    </source>
</evidence>